<gene>
    <name evidence="2" type="ORF">EMH_0017130</name>
</gene>
<dbReference type="RefSeq" id="XP_013351339.1">
    <property type="nucleotide sequence ID" value="XM_013495885.1"/>
</dbReference>
<protein>
    <submittedName>
        <fullName evidence="2">Uncharacterized protein</fullName>
    </submittedName>
</protein>
<dbReference type="OrthoDB" id="346650at2759"/>
<feature type="compositionally biased region" description="Acidic residues" evidence="1">
    <location>
        <begin position="117"/>
        <end position="129"/>
    </location>
</feature>
<feature type="region of interest" description="Disordered" evidence="1">
    <location>
        <begin position="332"/>
        <end position="360"/>
    </location>
</feature>
<organism evidence="2 3">
    <name type="scientific">Eimeria mitis</name>
    <dbReference type="NCBI Taxonomy" id="44415"/>
    <lineage>
        <taxon>Eukaryota</taxon>
        <taxon>Sar</taxon>
        <taxon>Alveolata</taxon>
        <taxon>Apicomplexa</taxon>
        <taxon>Conoidasida</taxon>
        <taxon>Coccidia</taxon>
        <taxon>Eucoccidiorida</taxon>
        <taxon>Eimeriorina</taxon>
        <taxon>Eimeriidae</taxon>
        <taxon>Eimeria</taxon>
    </lineage>
</organism>
<evidence type="ECO:0000256" key="1">
    <source>
        <dbReference type="SAM" id="MobiDB-lite"/>
    </source>
</evidence>
<reference evidence="2" key="1">
    <citation type="submission" date="2013-10" db="EMBL/GenBank/DDBJ databases">
        <title>Genomic analysis of the causative agents of coccidiosis in chickens.</title>
        <authorList>
            <person name="Reid A.J."/>
            <person name="Blake D."/>
            <person name="Billington K."/>
            <person name="Browne H."/>
            <person name="Dunn M."/>
            <person name="Hung S."/>
            <person name="Kawahara F."/>
            <person name="Miranda-Saavedra D."/>
            <person name="Mourier T."/>
            <person name="Nagra H."/>
            <person name="Otto T.D."/>
            <person name="Rawlings N."/>
            <person name="Sanchez A."/>
            <person name="Sanders M."/>
            <person name="Subramaniam C."/>
            <person name="Tay Y."/>
            <person name="Dear P."/>
            <person name="Doerig C."/>
            <person name="Gruber A."/>
            <person name="Parkinson J."/>
            <person name="Shirley M."/>
            <person name="Wan K.L."/>
            <person name="Berriman M."/>
            <person name="Tomley F."/>
            <person name="Pain A."/>
        </authorList>
    </citation>
    <scope>NUCLEOTIDE SEQUENCE [LARGE SCALE GENOMIC DNA]</scope>
    <source>
        <strain evidence="2">Houghton</strain>
    </source>
</reference>
<feature type="compositionally biased region" description="Polar residues" evidence="1">
    <location>
        <begin position="101"/>
        <end position="113"/>
    </location>
</feature>
<dbReference type="GeneID" id="25376652"/>
<dbReference type="Proteomes" id="UP000030744">
    <property type="component" value="Unassembled WGS sequence"/>
</dbReference>
<sequence length="652" mass="67349">MYNKQYGRTHFESAAVQEEASIQKERDRVMYRRESGSGCGVSVSLNEEHPPASCCLKGLINGSQAEFAQCSAAVDMQDVPSAYKTKAQEGSLIPPGRQGNGLRNSPNVNSQLRPPSPEDEVTESQDDTPETAAVSCTVRRGTATVQLAGSSSDSPLSHLSSVEGAAESWEGQRCFHEEHLDACSLSELSEYLQIFSSFLSLSLSEVSRQAPATLQHVRLQLLLLRNSHQQQPHRQRQAKQILQRWPPGLQSSAVGGSDGDDDEPSLNSCAEAALSPVDACLHASASGATRQSVPFGSTNLSFLSSFSSSPNSQVDVEAPSIATSAVQGEKTANGGAVSAGECEAGPQPTGVRTSEFPSSSVDAFSVDGPPSNGSNAATIGTPTTVPDCPVPPPVPTTFVTATANDQPGVPAGLPPCKEKLPLQWNSDCGGAAGAATVPAAGLRWAPLTGTAIGIRLHNLIGGTSLGLSNSLSLSGSSGGAIQHSTETPAGPSLTANSSCGVGGVLEGGTATLALAPGPLEWIRDGAANTTSNQPMGVPVSPYAFLSNGHSQSPENTLQFARTVHSTRGSSNACATSPADLGLVIPADGLGQGRAQRGNVQAGDSVLPSVHPIGAAKGRVVRREKTAREVEHEVLRIPAEKQAAPSHQSPKLL</sequence>
<feature type="region of interest" description="Disordered" evidence="1">
    <location>
        <begin position="228"/>
        <end position="267"/>
    </location>
</feature>
<evidence type="ECO:0000313" key="3">
    <source>
        <dbReference type="Proteomes" id="UP000030744"/>
    </source>
</evidence>
<evidence type="ECO:0000313" key="2">
    <source>
        <dbReference type="EMBL" id="CDJ28765.1"/>
    </source>
</evidence>
<name>U6JTH4_9EIME</name>
<reference evidence="2" key="2">
    <citation type="submission" date="2013-10" db="EMBL/GenBank/DDBJ databases">
        <authorList>
            <person name="Aslett M."/>
        </authorList>
    </citation>
    <scope>NUCLEOTIDE SEQUENCE [LARGE SCALE GENOMIC DNA]</scope>
    <source>
        <strain evidence="2">Houghton</strain>
    </source>
</reference>
<accession>U6JTH4</accession>
<feature type="region of interest" description="Disordered" evidence="1">
    <location>
        <begin position="85"/>
        <end position="132"/>
    </location>
</feature>
<keyword evidence="3" id="KW-1185">Reference proteome</keyword>
<feature type="compositionally biased region" description="Polar residues" evidence="1">
    <location>
        <begin position="350"/>
        <end position="360"/>
    </location>
</feature>
<dbReference type="VEuPathDB" id="ToxoDB:EMH_0017130"/>
<dbReference type="AlphaFoldDB" id="U6JTH4"/>
<proteinExistence type="predicted"/>
<dbReference type="EMBL" id="HG681541">
    <property type="protein sequence ID" value="CDJ28765.1"/>
    <property type="molecule type" value="Genomic_DNA"/>
</dbReference>